<dbReference type="PANTHER" id="PTHR33336">
    <property type="entry name" value="QUINOL MONOOXYGENASE YGIN-RELATED"/>
    <property type="match status" value="1"/>
</dbReference>
<feature type="domain" description="ABM" evidence="1">
    <location>
        <begin position="2"/>
        <end position="93"/>
    </location>
</feature>
<evidence type="ECO:0000313" key="2">
    <source>
        <dbReference type="EMBL" id="NHO66856.1"/>
    </source>
</evidence>
<dbReference type="Proteomes" id="UP000787472">
    <property type="component" value="Unassembled WGS sequence"/>
</dbReference>
<accession>A0A9E5JWN2</accession>
<dbReference type="InterPro" id="IPR011008">
    <property type="entry name" value="Dimeric_a/b-barrel"/>
</dbReference>
<evidence type="ECO:0000313" key="3">
    <source>
        <dbReference type="Proteomes" id="UP000787472"/>
    </source>
</evidence>
<sequence length="103" mass="11392">MIIISARITLDPKDVDRYITGARQVVVPTLAEKGCIRYSIALDITAPNIVCIFEEWEAEEDLMAHLSTPHIQTFLALSADLSITNMELMKYEISASGPLVLDA</sequence>
<evidence type="ECO:0000259" key="1">
    <source>
        <dbReference type="PROSITE" id="PS51725"/>
    </source>
</evidence>
<organism evidence="2 3">
    <name type="scientific">Pseudomaricurvus hydrocarbonicus</name>
    <dbReference type="NCBI Taxonomy" id="1470433"/>
    <lineage>
        <taxon>Bacteria</taxon>
        <taxon>Pseudomonadati</taxon>
        <taxon>Pseudomonadota</taxon>
        <taxon>Gammaproteobacteria</taxon>
        <taxon>Cellvibrionales</taxon>
        <taxon>Cellvibrionaceae</taxon>
        <taxon>Pseudomaricurvus</taxon>
    </lineage>
</organism>
<dbReference type="EMBL" id="JAAONZ010000012">
    <property type="protein sequence ID" value="NHO66856.1"/>
    <property type="molecule type" value="Genomic_DNA"/>
</dbReference>
<dbReference type="Gene3D" id="3.30.70.100">
    <property type="match status" value="1"/>
</dbReference>
<dbReference type="PANTHER" id="PTHR33336:SF15">
    <property type="entry name" value="ABM DOMAIN-CONTAINING PROTEIN"/>
    <property type="match status" value="1"/>
</dbReference>
<dbReference type="InterPro" id="IPR007138">
    <property type="entry name" value="ABM_dom"/>
</dbReference>
<dbReference type="GO" id="GO:0004497">
    <property type="term" value="F:monooxygenase activity"/>
    <property type="evidence" value="ECO:0007669"/>
    <property type="project" value="UniProtKB-KW"/>
</dbReference>
<name>A0A9E5JWN2_9GAMM</name>
<proteinExistence type="predicted"/>
<dbReference type="AlphaFoldDB" id="A0A9E5JWN2"/>
<keyword evidence="2" id="KW-0503">Monooxygenase</keyword>
<dbReference type="RefSeq" id="WP_167188456.1">
    <property type="nucleotide sequence ID" value="NZ_JAAONZ010000012.1"/>
</dbReference>
<protein>
    <submittedName>
        <fullName evidence="2">Antibiotic biosynthesis monooxygenase</fullName>
    </submittedName>
</protein>
<dbReference type="InterPro" id="IPR050744">
    <property type="entry name" value="AI-2_Isomerase_LsrG"/>
</dbReference>
<dbReference type="SUPFAM" id="SSF54909">
    <property type="entry name" value="Dimeric alpha+beta barrel"/>
    <property type="match status" value="1"/>
</dbReference>
<keyword evidence="2" id="KW-0560">Oxidoreductase</keyword>
<keyword evidence="3" id="KW-1185">Reference proteome</keyword>
<comment type="caution">
    <text evidence="2">The sequence shown here is derived from an EMBL/GenBank/DDBJ whole genome shotgun (WGS) entry which is preliminary data.</text>
</comment>
<reference evidence="2" key="1">
    <citation type="submission" date="2020-03" db="EMBL/GenBank/DDBJ databases">
        <authorList>
            <person name="Guo F."/>
        </authorList>
    </citation>
    <scope>NUCLEOTIDE SEQUENCE</scope>
    <source>
        <strain evidence="2">JCM 30134</strain>
    </source>
</reference>
<dbReference type="Pfam" id="PF03992">
    <property type="entry name" value="ABM"/>
    <property type="match status" value="1"/>
</dbReference>
<dbReference type="PROSITE" id="PS51725">
    <property type="entry name" value="ABM"/>
    <property type="match status" value="1"/>
</dbReference>
<gene>
    <name evidence="2" type="ORF">G8770_14995</name>
</gene>